<comment type="caution">
    <text evidence="1">The sequence shown here is derived from an EMBL/GenBank/DDBJ whole genome shotgun (WGS) entry which is preliminary data.</text>
</comment>
<sequence length="369" mass="41845">METEVTKIAPEQLLLDPNNYRFLDIPGYRKVAKRERYGEDGVQAKALDLLTSHQGFDLESLRDSIASNGFVPLDQLVVEEFDEQDNKKRYLVIEGNRRAAAVKTLLRDQEDGSVDLSDEVKSSLSALPVIIVSGDEKEKDNFHKTLMAIRHVSGIREWGAYQQAKLVVEMYEDEAESFSQVAKQIGISPQEVGRRYRASKALNQMESDDEFGVHASPKLYSFFHETVSSPQLREWLDFSNDTYTAQNDESRTLFYQLLSPSEVDGEKYDPKLQNANRQIRQLKQIVESDAALALLSDPEKSFDEAVKVADDEAETDQSGATEYALRQALKGLRKPGIDAWNDPTDRTKQLWAELRAVFDAIDKVLEDDE</sequence>
<protein>
    <recommendedName>
        <fullName evidence="3">ParB/Sulfiredoxin domain-containing protein</fullName>
    </recommendedName>
</protein>
<evidence type="ECO:0000313" key="2">
    <source>
        <dbReference type="Proteomes" id="UP000430272"/>
    </source>
</evidence>
<name>A0A844Y3F6_9SPHN</name>
<gene>
    <name evidence="1" type="ORF">GRI47_03215</name>
</gene>
<accession>A0A844Y3F6</accession>
<dbReference type="RefSeq" id="WP_160659919.1">
    <property type="nucleotide sequence ID" value="NZ_BAABDV010000001.1"/>
</dbReference>
<reference evidence="1 2" key="1">
    <citation type="submission" date="2019-12" db="EMBL/GenBank/DDBJ databases">
        <title>Genomic-based taxomic classification of the family Erythrobacteraceae.</title>
        <authorList>
            <person name="Xu L."/>
        </authorList>
    </citation>
    <scope>NUCLEOTIDE SEQUENCE [LARGE SCALE GENOMIC DNA]</scope>
    <source>
        <strain evidence="1 2">JCM 17468</strain>
    </source>
</reference>
<organism evidence="1 2">
    <name type="scientific">Qipengyuania pelagi</name>
    <dbReference type="NCBI Taxonomy" id="994320"/>
    <lineage>
        <taxon>Bacteria</taxon>
        <taxon>Pseudomonadati</taxon>
        <taxon>Pseudomonadota</taxon>
        <taxon>Alphaproteobacteria</taxon>
        <taxon>Sphingomonadales</taxon>
        <taxon>Erythrobacteraceae</taxon>
        <taxon>Qipengyuania</taxon>
    </lineage>
</organism>
<dbReference type="AlphaFoldDB" id="A0A844Y3F6"/>
<proteinExistence type="predicted"/>
<dbReference type="OrthoDB" id="8266067at2"/>
<dbReference type="Proteomes" id="UP000430272">
    <property type="component" value="Unassembled WGS sequence"/>
</dbReference>
<evidence type="ECO:0000313" key="1">
    <source>
        <dbReference type="EMBL" id="MXO53020.1"/>
    </source>
</evidence>
<evidence type="ECO:0008006" key="3">
    <source>
        <dbReference type="Google" id="ProtNLM"/>
    </source>
</evidence>
<keyword evidence="2" id="KW-1185">Reference proteome</keyword>
<dbReference type="EMBL" id="WTYD01000001">
    <property type="protein sequence ID" value="MXO53020.1"/>
    <property type="molecule type" value="Genomic_DNA"/>
</dbReference>